<evidence type="ECO:0000256" key="3">
    <source>
        <dbReference type="ARBA" id="ARBA00022806"/>
    </source>
</evidence>
<organism evidence="7 8">
    <name type="scientific">Lophium mytilinum</name>
    <dbReference type="NCBI Taxonomy" id="390894"/>
    <lineage>
        <taxon>Eukaryota</taxon>
        <taxon>Fungi</taxon>
        <taxon>Dikarya</taxon>
        <taxon>Ascomycota</taxon>
        <taxon>Pezizomycotina</taxon>
        <taxon>Dothideomycetes</taxon>
        <taxon>Pleosporomycetidae</taxon>
        <taxon>Mytilinidiales</taxon>
        <taxon>Mytilinidiaceae</taxon>
        <taxon>Lophium</taxon>
    </lineage>
</organism>
<feature type="compositionally biased region" description="Polar residues" evidence="5">
    <location>
        <begin position="1538"/>
        <end position="1572"/>
    </location>
</feature>
<evidence type="ECO:0000256" key="4">
    <source>
        <dbReference type="ARBA" id="ARBA00022840"/>
    </source>
</evidence>
<feature type="domain" description="DNA2/NAM7 helicase-like C-terminal" evidence="6">
    <location>
        <begin position="1214"/>
        <end position="1398"/>
    </location>
</feature>
<dbReference type="Gene3D" id="3.40.50.300">
    <property type="entry name" value="P-loop containing nucleotide triphosphate hydrolases"/>
    <property type="match status" value="2"/>
</dbReference>
<gene>
    <name evidence="7" type="ORF">BU16DRAFT_310758</name>
</gene>
<evidence type="ECO:0000256" key="5">
    <source>
        <dbReference type="SAM" id="MobiDB-lite"/>
    </source>
</evidence>
<protein>
    <recommendedName>
        <fullName evidence="6">DNA2/NAM7 helicase-like C-terminal domain-containing protein</fullName>
    </recommendedName>
</protein>
<accession>A0A6A6QYV7</accession>
<feature type="region of interest" description="Disordered" evidence="5">
    <location>
        <begin position="1477"/>
        <end position="1612"/>
    </location>
</feature>
<dbReference type="GO" id="GO:0005524">
    <property type="term" value="F:ATP binding"/>
    <property type="evidence" value="ECO:0007669"/>
    <property type="project" value="UniProtKB-KW"/>
</dbReference>
<feature type="region of interest" description="Disordered" evidence="5">
    <location>
        <begin position="371"/>
        <end position="395"/>
    </location>
</feature>
<feature type="compositionally biased region" description="Acidic residues" evidence="5">
    <location>
        <begin position="1502"/>
        <end position="1511"/>
    </location>
</feature>
<feature type="compositionally biased region" description="Polar residues" evidence="5">
    <location>
        <begin position="264"/>
        <end position="280"/>
    </location>
</feature>
<dbReference type="GO" id="GO:0016787">
    <property type="term" value="F:hydrolase activity"/>
    <property type="evidence" value="ECO:0007669"/>
    <property type="project" value="UniProtKB-KW"/>
</dbReference>
<dbReference type="Pfam" id="PF13087">
    <property type="entry name" value="AAA_12"/>
    <property type="match status" value="1"/>
</dbReference>
<feature type="region of interest" description="Disordered" evidence="5">
    <location>
        <begin position="151"/>
        <end position="351"/>
    </location>
</feature>
<dbReference type="OrthoDB" id="3868131at2759"/>
<keyword evidence="4" id="KW-0067">ATP-binding</keyword>
<evidence type="ECO:0000259" key="6">
    <source>
        <dbReference type="Pfam" id="PF13087"/>
    </source>
</evidence>
<dbReference type="SUPFAM" id="SSF52540">
    <property type="entry name" value="P-loop containing nucleoside triphosphate hydrolases"/>
    <property type="match status" value="1"/>
</dbReference>
<dbReference type="Proteomes" id="UP000799750">
    <property type="component" value="Unassembled WGS sequence"/>
</dbReference>
<feature type="compositionally biased region" description="Polar residues" evidence="5">
    <location>
        <begin position="1513"/>
        <end position="1531"/>
    </location>
</feature>
<dbReference type="GO" id="GO:0043139">
    <property type="term" value="F:5'-3' DNA helicase activity"/>
    <property type="evidence" value="ECO:0007669"/>
    <property type="project" value="TreeGrafter"/>
</dbReference>
<keyword evidence="2" id="KW-0378">Hydrolase</keyword>
<feature type="compositionally biased region" description="Basic and acidic residues" evidence="5">
    <location>
        <begin position="1477"/>
        <end position="1487"/>
    </location>
</feature>
<dbReference type="InterPro" id="IPR041679">
    <property type="entry name" value="DNA2/NAM7-like_C"/>
</dbReference>
<name>A0A6A6QYV7_9PEZI</name>
<evidence type="ECO:0000313" key="7">
    <source>
        <dbReference type="EMBL" id="KAF2497302.1"/>
    </source>
</evidence>
<reference evidence="7" key="1">
    <citation type="journal article" date="2020" name="Stud. Mycol.">
        <title>101 Dothideomycetes genomes: a test case for predicting lifestyles and emergence of pathogens.</title>
        <authorList>
            <person name="Haridas S."/>
            <person name="Albert R."/>
            <person name="Binder M."/>
            <person name="Bloem J."/>
            <person name="Labutti K."/>
            <person name="Salamov A."/>
            <person name="Andreopoulos B."/>
            <person name="Baker S."/>
            <person name="Barry K."/>
            <person name="Bills G."/>
            <person name="Bluhm B."/>
            <person name="Cannon C."/>
            <person name="Castanera R."/>
            <person name="Culley D."/>
            <person name="Daum C."/>
            <person name="Ezra D."/>
            <person name="Gonzalez J."/>
            <person name="Henrissat B."/>
            <person name="Kuo A."/>
            <person name="Liang C."/>
            <person name="Lipzen A."/>
            <person name="Lutzoni F."/>
            <person name="Magnuson J."/>
            <person name="Mondo S."/>
            <person name="Nolan M."/>
            <person name="Ohm R."/>
            <person name="Pangilinan J."/>
            <person name="Park H.-J."/>
            <person name="Ramirez L."/>
            <person name="Alfaro M."/>
            <person name="Sun H."/>
            <person name="Tritt A."/>
            <person name="Yoshinaga Y."/>
            <person name="Zwiers L.-H."/>
            <person name="Turgeon B."/>
            <person name="Goodwin S."/>
            <person name="Spatafora J."/>
            <person name="Crous P."/>
            <person name="Grigoriev I."/>
        </authorList>
    </citation>
    <scope>NUCLEOTIDE SEQUENCE</scope>
    <source>
        <strain evidence="7">CBS 269.34</strain>
    </source>
</reference>
<dbReference type="EMBL" id="MU004186">
    <property type="protein sequence ID" value="KAF2497302.1"/>
    <property type="molecule type" value="Genomic_DNA"/>
</dbReference>
<dbReference type="InterPro" id="IPR050534">
    <property type="entry name" value="Coronavir_polyprotein_1ab"/>
</dbReference>
<dbReference type="InterPro" id="IPR027417">
    <property type="entry name" value="P-loop_NTPase"/>
</dbReference>
<keyword evidence="1" id="KW-0547">Nucleotide-binding</keyword>
<keyword evidence="8" id="KW-1185">Reference proteome</keyword>
<evidence type="ECO:0000256" key="1">
    <source>
        <dbReference type="ARBA" id="ARBA00022741"/>
    </source>
</evidence>
<sequence length="1612" mass="177938">MSSSDYAAARSYSRSTAVYRNIHAGHRARYGAPIKAEEYEEEQHVLDLDGEQKAPDTEYDALEEALKQKVGLTWTAAVSFQVQIDAEHRTGFIYPGDLPDVVDAAARTTTDIEAAIAARAAEHEAGDINLPRVNPRRARVAERVATAIAEEVPAAPATHANIPAEEEGLESTSEEAASLPLPVTRPGSPTSEEAASLPLPVTRPGSPTSEETASLPLPVTRPGSPTSEEAPSLPLTVRSAPVTRPGTPVQDDTAATAEEPRSPSPTFHSAPVTRSGSPTGEETPCGAQEPPSPTEVSPFFGRKGKGRATEPPEEAEMPTGNASASGEPQEEDTGSASGSADPSGDEQNGTPLYALYSVGKITRNREVITDDDEFLPPDPVKDAEVTTAEDGGRRGRPRITLEDLQVKRNPLHSAVTVNFKTFRNLEDLTYCALVFKSYFVDNSHKEPRQDYRRFDILFGADDIGRPDDAGSFKTISCETVSDASNIHLLRKLFPHLSREYFTELIDEMTTDNDLYLVRLHWNPDKVWASGLWGTDSLHDVKGHLHESLRVVLRRPTTFNVLVRSRDMTSEMDKMATIMSRQRAVNPYQNFWLDAANRRGHFPGLGNMCARETRPSVIAPQRNSFPSFYEFKTAASVHIVNLYEVEQAATKEWCATAFAIPIPFIDNHQKILLVIKAPGQTNDDNQLLNAKKLPQLGLGDTIEFQMGIDTVMGPNMWKATVVEDSVVSPFDTITLEARRPIDKETKEFIDIPFPIPSETLLDRRIEHARPVVAKNMPEFTITAWKKGSSTMFKKYLNGLRKLEPILEDQTTVPIEYEAAKWRRQFLTGSDFEDIPRTGLKDLVPEEMRERALALALDGAKPSTREAILYLWENGLVARNGQITGGPGTGKTDALIRLAMALQGQTWWHFYAPDRLTGALETRYGSADARILIVSTENATCDDIFEKIRPRLRHAKQQLLPHLTRAPVIARVHSIKLELAIFDFVKDEDSLRESLPDIHGDEYVQEYLAATRAGKSTANSMILHDHIRTNTKKYGMTDRRMTIPKESLGYIAGGLIGIHTLPEGLEFLFNQAVADQFAFLIITHGNLHADPPIQPQGQERIDYKKGKMDLFAATLALVNTAVCTVSTAMDNLLVERSAHFIGVEEAGRAHPREIHALEGFYPASNIIQTGDHLQLAPEDMISNREDGFAAQASLSELHRQLMNGLHTPVIQETSRFYNSQVAEVSRIFNSSLVPDENMLAKVPDKAWRDLARDLTGLPEADAYMINTEDAAAIKNASGSKYNTLHAVIAMNILERAIVVYDIKGSDLLYLSPYRGAVEVLRRLIFHMINLADGFDDGPLVKFANGLKEVASQIMTVDSAMGRERRYAIFDTTVSGTRGFTDDRGRLNVGSTRGRAGLIVIMAVNACQKYRSPDGKAFDEIIQHFRINNRLFTMSHAQRAQLRSYDDILSSMGLWPLKFPGKKGPNFNDWSKHLDARDSLAERKRRKVDDDASDPIQEWAKGDTPAEDETDANDVDSGNNTNDADWGNKTSGNANDADWGNKTSGNANDADWGNNTSANANSGWNSTGVDDQGFNTADVDLAKQQSLESQAEWNEFGPQSNGESSQAGAQGGIKW</sequence>
<feature type="compositionally biased region" description="Polar residues" evidence="5">
    <location>
        <begin position="1580"/>
        <end position="1605"/>
    </location>
</feature>
<proteinExistence type="predicted"/>
<keyword evidence="3" id="KW-0347">Helicase</keyword>
<evidence type="ECO:0000313" key="8">
    <source>
        <dbReference type="Proteomes" id="UP000799750"/>
    </source>
</evidence>
<evidence type="ECO:0000256" key="2">
    <source>
        <dbReference type="ARBA" id="ARBA00022801"/>
    </source>
</evidence>
<feature type="compositionally biased region" description="Acidic residues" evidence="5">
    <location>
        <begin position="164"/>
        <end position="173"/>
    </location>
</feature>
<dbReference type="PANTHER" id="PTHR43788:SF8">
    <property type="entry name" value="DNA-BINDING PROTEIN SMUBP-2"/>
    <property type="match status" value="1"/>
</dbReference>
<dbReference type="PANTHER" id="PTHR43788">
    <property type="entry name" value="DNA2/NAM7 HELICASE FAMILY MEMBER"/>
    <property type="match status" value="1"/>
</dbReference>